<dbReference type="AlphaFoldDB" id="U5D1F5"/>
<dbReference type="InterPro" id="IPR008271">
    <property type="entry name" value="Ser/Thr_kinase_AS"/>
</dbReference>
<dbReference type="SUPFAM" id="SSF52058">
    <property type="entry name" value="L domain-like"/>
    <property type="match status" value="1"/>
</dbReference>
<comment type="subcellular location">
    <subcellularLocation>
        <location evidence="1">Membrane</location>
        <topology evidence="1">Single-pass membrane protein</topology>
    </subcellularLocation>
</comment>
<dbReference type="SUPFAM" id="SSF56112">
    <property type="entry name" value="Protein kinase-like (PK-like)"/>
    <property type="match status" value="1"/>
</dbReference>
<dbReference type="InterPro" id="IPR011009">
    <property type="entry name" value="Kinase-like_dom_sf"/>
</dbReference>
<dbReference type="Pfam" id="PF07714">
    <property type="entry name" value="PK_Tyr_Ser-Thr"/>
    <property type="match status" value="1"/>
</dbReference>
<feature type="transmembrane region" description="Helical" evidence="12">
    <location>
        <begin position="142"/>
        <end position="164"/>
    </location>
</feature>
<dbReference type="SMART" id="SM00369">
    <property type="entry name" value="LRR_TYP"/>
    <property type="match status" value="2"/>
</dbReference>
<name>U5D1F5_AMBTC</name>
<keyword evidence="3" id="KW-0597">Phosphoprotein</keyword>
<dbReference type="FunFam" id="1.10.510.10:FF:000146">
    <property type="entry name" value="LRR receptor-like serine/threonine-protein kinase IOS1"/>
    <property type="match status" value="1"/>
</dbReference>
<keyword evidence="5 12" id="KW-0812">Transmembrane</keyword>
<dbReference type="eggNOG" id="ENOG502QQCZ">
    <property type="taxonomic scope" value="Eukaryota"/>
</dbReference>
<dbReference type="PANTHER" id="PTHR45631">
    <property type="entry name" value="OS07G0107800 PROTEIN-RELATED"/>
    <property type="match status" value="1"/>
</dbReference>
<keyword evidence="9 12" id="KW-1133">Transmembrane helix</keyword>
<dbReference type="PRINTS" id="PR00019">
    <property type="entry name" value="LEURICHRPT"/>
</dbReference>
<evidence type="ECO:0000256" key="1">
    <source>
        <dbReference type="ARBA" id="ARBA00004167"/>
    </source>
</evidence>
<dbReference type="Gramene" id="ERN15232">
    <property type="protein sequence ID" value="ERN15232"/>
    <property type="gene ID" value="AMTR_s00056p00197980"/>
</dbReference>
<keyword evidence="8" id="KW-0808">Transferase</keyword>
<dbReference type="PROSITE" id="PS00108">
    <property type="entry name" value="PROTEIN_KINASE_ST"/>
    <property type="match status" value="1"/>
</dbReference>
<gene>
    <name evidence="14" type="ORF">AMTR_s00056p00197980</name>
</gene>
<dbReference type="PROSITE" id="PS50011">
    <property type="entry name" value="PROTEIN_KINASE_DOM"/>
    <property type="match status" value="1"/>
</dbReference>
<keyword evidence="6" id="KW-0732">Signal</keyword>
<evidence type="ECO:0000313" key="15">
    <source>
        <dbReference type="Proteomes" id="UP000017836"/>
    </source>
</evidence>
<evidence type="ECO:0000256" key="5">
    <source>
        <dbReference type="ARBA" id="ARBA00022692"/>
    </source>
</evidence>
<evidence type="ECO:0000256" key="3">
    <source>
        <dbReference type="ARBA" id="ARBA00022553"/>
    </source>
</evidence>
<keyword evidence="7" id="KW-0677">Repeat</keyword>
<dbReference type="Gene3D" id="3.30.200.20">
    <property type="entry name" value="Phosphorylase Kinase, domain 1"/>
    <property type="match status" value="1"/>
</dbReference>
<sequence>MDIKDKLRLTNRSWAGDPCLPEDYPWDALTCNEAPNRRIITLDLSGSGLNGEIPASIANLNELTSLNLSNNQLTGPIPESFAHLTKLKSLDLSRNNLTGLVPSTLIDKNDSGVLLLSIFQNPSLLRPNSSEPTPKKSKKNMFIVVISVSATIVLLFAFAFVLIMKTRKINGEEKLCNKQTDDTPKPDATRAFTHAEIVKITNDFEKVIGKGGYGPVFYGCLENGHEVAVKLLSQESQQGYREFLAAVELLMRIHHKYLVSLIGFCDEGPEKILVYEYMSKGNLKEILSDKNRNSVSLNWEQRLRVALSVAQGLEYLHYGCKPPIVHRDVKTSNILLNEKLEAKLADFGLSRFGPTEGDTHISTTVMGTPGYVDPEYYITNQLNVKSDVYSFGIVLLEIISGQPAIIKEEEAIHIVQWVTPKVVRGDIESVMDPQLQGGYDINSAWKAAEIALACTSQSAMQRPTMSDVISELKGCIELERSRLKRRSSRKESFTSISMESEILFHPSTR</sequence>
<evidence type="ECO:0000256" key="12">
    <source>
        <dbReference type="SAM" id="Phobius"/>
    </source>
</evidence>
<evidence type="ECO:0000256" key="6">
    <source>
        <dbReference type="ARBA" id="ARBA00022729"/>
    </source>
</evidence>
<dbReference type="InterPro" id="IPR001245">
    <property type="entry name" value="Ser-Thr/Tyr_kinase_cat_dom"/>
</dbReference>
<dbReference type="GO" id="GO:0004674">
    <property type="term" value="F:protein serine/threonine kinase activity"/>
    <property type="evidence" value="ECO:0007669"/>
    <property type="project" value="UniProtKB-KW"/>
</dbReference>
<evidence type="ECO:0000256" key="2">
    <source>
        <dbReference type="ARBA" id="ARBA00022527"/>
    </source>
</evidence>
<dbReference type="PANTHER" id="PTHR45631:SF162">
    <property type="entry name" value="PROTEIN KINASE DOMAIN-CONTAINING PROTEIN"/>
    <property type="match status" value="1"/>
</dbReference>
<dbReference type="Gene3D" id="1.10.510.10">
    <property type="entry name" value="Transferase(Phosphotransferase) domain 1"/>
    <property type="match status" value="1"/>
</dbReference>
<dbReference type="FunFam" id="3.80.10.10:FF:000129">
    <property type="entry name" value="Leucine-rich repeat receptor-like kinase"/>
    <property type="match status" value="1"/>
</dbReference>
<dbReference type="InterPro" id="IPR032675">
    <property type="entry name" value="LRR_dom_sf"/>
</dbReference>
<protein>
    <recommendedName>
        <fullName evidence="13">Protein kinase domain-containing protein</fullName>
    </recommendedName>
</protein>
<keyword evidence="4" id="KW-0433">Leucine-rich repeat</keyword>
<dbReference type="EMBL" id="KI392510">
    <property type="protein sequence ID" value="ERN15232.1"/>
    <property type="molecule type" value="Genomic_DNA"/>
</dbReference>
<evidence type="ECO:0000256" key="9">
    <source>
        <dbReference type="ARBA" id="ARBA00022989"/>
    </source>
</evidence>
<evidence type="ECO:0000256" key="7">
    <source>
        <dbReference type="ARBA" id="ARBA00022737"/>
    </source>
</evidence>
<dbReference type="SMART" id="SM00220">
    <property type="entry name" value="S_TKc"/>
    <property type="match status" value="1"/>
</dbReference>
<dbReference type="GO" id="GO:0016020">
    <property type="term" value="C:membrane"/>
    <property type="evidence" value="ECO:0007669"/>
    <property type="project" value="UniProtKB-SubCell"/>
</dbReference>
<dbReference type="Gene3D" id="3.80.10.10">
    <property type="entry name" value="Ribonuclease Inhibitor"/>
    <property type="match status" value="1"/>
</dbReference>
<dbReference type="InterPro" id="IPR001611">
    <property type="entry name" value="Leu-rich_rpt"/>
</dbReference>
<dbReference type="CDD" id="cd14066">
    <property type="entry name" value="STKc_IRAK"/>
    <property type="match status" value="1"/>
</dbReference>
<keyword evidence="15" id="KW-1185">Reference proteome</keyword>
<keyword evidence="2" id="KW-0723">Serine/threonine-protein kinase</keyword>
<evidence type="ECO:0000259" key="13">
    <source>
        <dbReference type="PROSITE" id="PS50011"/>
    </source>
</evidence>
<dbReference type="InterPro" id="IPR003591">
    <property type="entry name" value="Leu-rich_rpt_typical-subtyp"/>
</dbReference>
<reference evidence="15" key="1">
    <citation type="journal article" date="2013" name="Science">
        <title>The Amborella genome and the evolution of flowering plants.</title>
        <authorList>
            <consortium name="Amborella Genome Project"/>
        </authorList>
    </citation>
    <scope>NUCLEOTIDE SEQUENCE [LARGE SCALE GENOMIC DNA]</scope>
</reference>
<keyword evidence="10 12" id="KW-0472">Membrane</keyword>
<accession>U5D1F5</accession>
<keyword evidence="11" id="KW-0675">Receptor</keyword>
<organism evidence="14 15">
    <name type="scientific">Amborella trichopoda</name>
    <dbReference type="NCBI Taxonomy" id="13333"/>
    <lineage>
        <taxon>Eukaryota</taxon>
        <taxon>Viridiplantae</taxon>
        <taxon>Streptophyta</taxon>
        <taxon>Embryophyta</taxon>
        <taxon>Tracheophyta</taxon>
        <taxon>Spermatophyta</taxon>
        <taxon>Magnoliopsida</taxon>
        <taxon>Amborellales</taxon>
        <taxon>Amborellaceae</taxon>
        <taxon>Amborella</taxon>
    </lineage>
</organism>
<dbReference type="HOGENOM" id="CLU_000288_21_4_1"/>
<dbReference type="Proteomes" id="UP000017836">
    <property type="component" value="Unassembled WGS sequence"/>
</dbReference>
<keyword evidence="8" id="KW-0418">Kinase</keyword>
<feature type="domain" description="Protein kinase" evidence="13">
    <location>
        <begin position="202"/>
        <end position="483"/>
    </location>
</feature>
<evidence type="ECO:0000256" key="4">
    <source>
        <dbReference type="ARBA" id="ARBA00022614"/>
    </source>
</evidence>
<evidence type="ECO:0000313" key="14">
    <source>
        <dbReference type="EMBL" id="ERN15232.1"/>
    </source>
</evidence>
<dbReference type="InterPro" id="IPR000719">
    <property type="entry name" value="Prot_kinase_dom"/>
</dbReference>
<dbReference type="FunFam" id="3.30.200.20:FF:000394">
    <property type="entry name" value="Leucine-rich repeat receptor-like protein kinase"/>
    <property type="match status" value="1"/>
</dbReference>
<evidence type="ECO:0000256" key="8">
    <source>
        <dbReference type="ARBA" id="ARBA00022777"/>
    </source>
</evidence>
<evidence type="ECO:0000256" key="10">
    <source>
        <dbReference type="ARBA" id="ARBA00023136"/>
    </source>
</evidence>
<evidence type="ECO:0000256" key="11">
    <source>
        <dbReference type="ARBA" id="ARBA00023170"/>
    </source>
</evidence>
<proteinExistence type="predicted"/>
<dbReference type="GO" id="GO:0005524">
    <property type="term" value="F:ATP binding"/>
    <property type="evidence" value="ECO:0007669"/>
    <property type="project" value="InterPro"/>
</dbReference>
<dbReference type="Pfam" id="PF13855">
    <property type="entry name" value="LRR_8"/>
    <property type="match status" value="1"/>
</dbReference>
<dbReference type="OMA" id="DERCRHR"/>